<feature type="region of interest" description="Disordered" evidence="1">
    <location>
        <begin position="1"/>
        <end position="29"/>
    </location>
</feature>
<dbReference type="EMBL" id="CAJVSB020000116">
    <property type="protein sequence ID" value="CAH2041710.1"/>
    <property type="molecule type" value="Genomic_DNA"/>
</dbReference>
<keyword evidence="3" id="KW-1185">Reference proteome</keyword>
<dbReference type="AlphaFoldDB" id="A0AAU9RH76"/>
<name>A0AAU9RH76_THLAR</name>
<accession>A0AAU9RH76</accession>
<sequence>MSEGLFPNGSEGGSGWELTEKSAGPVHPFHPNISVRRGVLATECADVMQQFFQLRRREKEKKEKPESSTSSPSPSCLPISRQPVKFFTKMHDAFHVMFCL</sequence>
<protein>
    <submittedName>
        <fullName evidence="2">Uncharacterized protein</fullName>
    </submittedName>
</protein>
<reference evidence="2 3" key="1">
    <citation type="submission" date="2022-03" db="EMBL/GenBank/DDBJ databases">
        <authorList>
            <person name="Nunn A."/>
            <person name="Chopra R."/>
            <person name="Nunn A."/>
            <person name="Contreras Garrido A."/>
        </authorList>
    </citation>
    <scope>NUCLEOTIDE SEQUENCE [LARGE SCALE GENOMIC DNA]</scope>
</reference>
<gene>
    <name evidence="2" type="ORF">TAV2_LOCUS4511</name>
</gene>
<proteinExistence type="predicted"/>
<evidence type="ECO:0000313" key="3">
    <source>
        <dbReference type="Proteomes" id="UP000836841"/>
    </source>
</evidence>
<dbReference type="Proteomes" id="UP000836841">
    <property type="component" value="Unassembled WGS sequence"/>
</dbReference>
<organism evidence="2 3">
    <name type="scientific">Thlaspi arvense</name>
    <name type="common">Field penny-cress</name>
    <dbReference type="NCBI Taxonomy" id="13288"/>
    <lineage>
        <taxon>Eukaryota</taxon>
        <taxon>Viridiplantae</taxon>
        <taxon>Streptophyta</taxon>
        <taxon>Embryophyta</taxon>
        <taxon>Tracheophyta</taxon>
        <taxon>Spermatophyta</taxon>
        <taxon>Magnoliopsida</taxon>
        <taxon>eudicotyledons</taxon>
        <taxon>Gunneridae</taxon>
        <taxon>Pentapetalae</taxon>
        <taxon>rosids</taxon>
        <taxon>malvids</taxon>
        <taxon>Brassicales</taxon>
        <taxon>Brassicaceae</taxon>
        <taxon>Thlaspideae</taxon>
        <taxon>Thlaspi</taxon>
    </lineage>
</organism>
<feature type="compositionally biased region" description="Low complexity" evidence="1">
    <location>
        <begin position="67"/>
        <end position="79"/>
    </location>
</feature>
<feature type="compositionally biased region" description="Basic and acidic residues" evidence="1">
    <location>
        <begin position="55"/>
        <end position="66"/>
    </location>
</feature>
<evidence type="ECO:0000256" key="1">
    <source>
        <dbReference type="SAM" id="MobiDB-lite"/>
    </source>
</evidence>
<evidence type="ECO:0000313" key="2">
    <source>
        <dbReference type="EMBL" id="CAH2041710.1"/>
    </source>
</evidence>
<comment type="caution">
    <text evidence="2">The sequence shown here is derived from an EMBL/GenBank/DDBJ whole genome shotgun (WGS) entry which is preliminary data.</text>
</comment>
<feature type="region of interest" description="Disordered" evidence="1">
    <location>
        <begin position="55"/>
        <end position="79"/>
    </location>
</feature>